<dbReference type="RefSeq" id="WP_163677526.1">
    <property type="nucleotide sequence ID" value="NZ_JAAIYP010000034.1"/>
</dbReference>
<evidence type="ECO:0000256" key="2">
    <source>
        <dbReference type="ARBA" id="ARBA00034247"/>
    </source>
</evidence>
<sequence length="540" mass="58987">MQRSTKIVLLVSAVLSLSEAGLVWANRQAALRRVEQVVHERGDTLREGFLIAKATTEMQLSAIANFIAGVEDVKRHLDSGQTARQRQDATAAEAIRQQLQGIVGRRWHDLQFRFLLRQLAFYLPDGTAFLRSDQPYRHGDNATGHSAMLREVSAQSHVVSGFEIGRWSTGLSAISPVFDSGDDRRMVGMVELGTSFDPMLVPICPTAECGLAILLERGAIASLSTQVRDTQFSPDRVAGPWVMEASSNPALTRRFLPNLPQRISTDTETRLIRVEGGRWFGLTTFPLDGFSPSTGDRAPPAGMVAAWQDASDLMGAAQQDVKESILMAVAGFLAVLVLLITSVRLATRRLETEIAEATAESRSLLDQVSAMAERDPLTGLYNRRSFDTRMAEACAGAERDNVPLSLAIIDLDHFKSINDTYGHCAGDNVIALIAALLHDMARATDVVCRWGGEEFVLALPATADRQALVMLERLRSCLAEHNATAAEGSTPPFTFSAGICQRQAGDSLDTLLKRADRALYRAKEQGRDRIEIAASDQIMV</sequence>
<feature type="chain" id="PRO_5028895139" description="diguanylate cyclase" evidence="4">
    <location>
        <begin position="26"/>
        <end position="540"/>
    </location>
</feature>
<evidence type="ECO:0000256" key="1">
    <source>
        <dbReference type="ARBA" id="ARBA00012528"/>
    </source>
</evidence>
<dbReference type="GO" id="GO:0043709">
    <property type="term" value="P:cell adhesion involved in single-species biofilm formation"/>
    <property type="evidence" value="ECO:0007669"/>
    <property type="project" value="TreeGrafter"/>
</dbReference>
<feature type="transmembrane region" description="Helical" evidence="3">
    <location>
        <begin position="325"/>
        <end position="346"/>
    </location>
</feature>
<keyword evidence="3" id="KW-0812">Transmembrane</keyword>
<dbReference type="SMART" id="SM00267">
    <property type="entry name" value="GGDEF"/>
    <property type="match status" value="1"/>
</dbReference>
<protein>
    <recommendedName>
        <fullName evidence="1">diguanylate cyclase</fullName>
        <ecNumber evidence="1">2.7.7.65</ecNumber>
    </recommendedName>
</protein>
<dbReference type="PANTHER" id="PTHR45138">
    <property type="entry name" value="REGULATORY COMPONENTS OF SENSORY TRANSDUCTION SYSTEM"/>
    <property type="match status" value="1"/>
</dbReference>
<dbReference type="SUPFAM" id="SSF55073">
    <property type="entry name" value="Nucleotide cyclase"/>
    <property type="match status" value="1"/>
</dbReference>
<name>A0A7C9UWD9_9PROT</name>
<dbReference type="Gene3D" id="3.30.70.270">
    <property type="match status" value="1"/>
</dbReference>
<dbReference type="CDD" id="cd01949">
    <property type="entry name" value="GGDEF"/>
    <property type="match status" value="1"/>
</dbReference>
<dbReference type="InterPro" id="IPR000160">
    <property type="entry name" value="GGDEF_dom"/>
</dbReference>
<reference evidence="6 7" key="1">
    <citation type="submission" date="2020-02" db="EMBL/GenBank/DDBJ databases">
        <authorList>
            <person name="Dziuba M."/>
            <person name="Kuznetsov B."/>
            <person name="Mardanov A."/>
            <person name="Ravin N."/>
            <person name="Grouzdev D."/>
        </authorList>
    </citation>
    <scope>NUCLEOTIDE SEQUENCE [LARGE SCALE GENOMIC DNA]</scope>
    <source>
        <strain evidence="6 7">SpK</strain>
    </source>
</reference>
<comment type="caution">
    <text evidence="6">The sequence shown here is derived from an EMBL/GenBank/DDBJ whole genome shotgun (WGS) entry which is preliminary data.</text>
</comment>
<dbReference type="NCBIfam" id="TIGR00254">
    <property type="entry name" value="GGDEF"/>
    <property type="match status" value="1"/>
</dbReference>
<dbReference type="Pfam" id="PF00990">
    <property type="entry name" value="GGDEF"/>
    <property type="match status" value="1"/>
</dbReference>
<feature type="signal peptide" evidence="4">
    <location>
        <begin position="1"/>
        <end position="25"/>
    </location>
</feature>
<comment type="catalytic activity">
    <reaction evidence="2">
        <text>2 GTP = 3',3'-c-di-GMP + 2 diphosphate</text>
        <dbReference type="Rhea" id="RHEA:24898"/>
        <dbReference type="ChEBI" id="CHEBI:33019"/>
        <dbReference type="ChEBI" id="CHEBI:37565"/>
        <dbReference type="ChEBI" id="CHEBI:58805"/>
        <dbReference type="EC" id="2.7.7.65"/>
    </reaction>
</comment>
<proteinExistence type="predicted"/>
<dbReference type="EC" id="2.7.7.65" evidence="1"/>
<evidence type="ECO:0000256" key="3">
    <source>
        <dbReference type="SAM" id="Phobius"/>
    </source>
</evidence>
<keyword evidence="3" id="KW-1133">Transmembrane helix</keyword>
<dbReference type="GO" id="GO:0052621">
    <property type="term" value="F:diguanylate cyclase activity"/>
    <property type="evidence" value="ECO:0007669"/>
    <property type="project" value="UniProtKB-EC"/>
</dbReference>
<dbReference type="GO" id="GO:1902201">
    <property type="term" value="P:negative regulation of bacterial-type flagellum-dependent cell motility"/>
    <property type="evidence" value="ECO:0007669"/>
    <property type="project" value="TreeGrafter"/>
</dbReference>
<dbReference type="PANTHER" id="PTHR45138:SF9">
    <property type="entry name" value="DIGUANYLATE CYCLASE DGCM-RELATED"/>
    <property type="match status" value="1"/>
</dbReference>
<evidence type="ECO:0000313" key="7">
    <source>
        <dbReference type="Proteomes" id="UP000480684"/>
    </source>
</evidence>
<evidence type="ECO:0000256" key="4">
    <source>
        <dbReference type="SAM" id="SignalP"/>
    </source>
</evidence>
<dbReference type="InterPro" id="IPR029787">
    <property type="entry name" value="Nucleotide_cyclase"/>
</dbReference>
<keyword evidence="4" id="KW-0732">Signal</keyword>
<dbReference type="GO" id="GO:0005886">
    <property type="term" value="C:plasma membrane"/>
    <property type="evidence" value="ECO:0007669"/>
    <property type="project" value="TreeGrafter"/>
</dbReference>
<gene>
    <name evidence="6" type="ORF">G4223_08110</name>
</gene>
<keyword evidence="7" id="KW-1185">Reference proteome</keyword>
<dbReference type="InterPro" id="IPR050469">
    <property type="entry name" value="Diguanylate_Cyclase"/>
</dbReference>
<evidence type="ECO:0000313" key="6">
    <source>
        <dbReference type="EMBL" id="NFV80072.1"/>
    </source>
</evidence>
<dbReference type="AlphaFoldDB" id="A0A7C9UWD9"/>
<feature type="domain" description="GGDEF" evidence="5">
    <location>
        <begin position="402"/>
        <end position="535"/>
    </location>
</feature>
<organism evidence="6 7">
    <name type="scientific">Magnetospirillum aberrantis SpK</name>
    <dbReference type="NCBI Taxonomy" id="908842"/>
    <lineage>
        <taxon>Bacteria</taxon>
        <taxon>Pseudomonadati</taxon>
        <taxon>Pseudomonadota</taxon>
        <taxon>Alphaproteobacteria</taxon>
        <taxon>Rhodospirillales</taxon>
        <taxon>Rhodospirillaceae</taxon>
        <taxon>Magnetospirillum</taxon>
    </lineage>
</organism>
<keyword evidence="3" id="KW-0472">Membrane</keyword>
<dbReference type="InterPro" id="IPR043128">
    <property type="entry name" value="Rev_trsase/Diguanyl_cyclase"/>
</dbReference>
<accession>A0A7C9UWD9</accession>
<dbReference type="FunFam" id="3.30.70.270:FF:000001">
    <property type="entry name" value="Diguanylate cyclase domain protein"/>
    <property type="match status" value="1"/>
</dbReference>
<dbReference type="PROSITE" id="PS50887">
    <property type="entry name" value="GGDEF"/>
    <property type="match status" value="1"/>
</dbReference>
<dbReference type="EMBL" id="JAAIYP010000034">
    <property type="protein sequence ID" value="NFV80072.1"/>
    <property type="molecule type" value="Genomic_DNA"/>
</dbReference>
<evidence type="ECO:0000259" key="5">
    <source>
        <dbReference type="PROSITE" id="PS50887"/>
    </source>
</evidence>
<dbReference type="Proteomes" id="UP000480684">
    <property type="component" value="Unassembled WGS sequence"/>
</dbReference>